<evidence type="ECO:0000313" key="1">
    <source>
        <dbReference type="EMBL" id="MFD1694590.1"/>
    </source>
</evidence>
<sequence>MTASARIGCVFQARMNSLRLPGKSLMPLMGKPLVQRVIERAMRATRPDVFILAIPDLASDDPLVDVARTTGVELFRGSEDDVLSRYAEAVRRWDLETVVRIPADNPCPEPWVIDLTIDCHLRSGEDLTTSYPDVLATGFPDGIGCEVYRGSVLLEAAETFFSPRHREHPHTCFYDHPERYRIGSPACPAELRRPDIILDVNTRDQFEQITQLYEDLYPHNASFGISDVIAWWDGRKTPKKTKLKQG</sequence>
<dbReference type="PANTHER" id="PTHR42866:SF1">
    <property type="entry name" value="SPORE COAT POLYSACCHARIDE BIOSYNTHESIS PROTEIN SPSF"/>
    <property type="match status" value="1"/>
</dbReference>
<keyword evidence="1" id="KW-0548">Nucleotidyltransferase</keyword>
<dbReference type="PANTHER" id="PTHR42866">
    <property type="entry name" value="3-DEOXY-MANNO-OCTULOSONATE CYTIDYLYLTRANSFERASE"/>
    <property type="match status" value="1"/>
</dbReference>
<dbReference type="GO" id="GO:0016779">
    <property type="term" value="F:nucleotidyltransferase activity"/>
    <property type="evidence" value="ECO:0007669"/>
    <property type="project" value="UniProtKB-KW"/>
</dbReference>
<dbReference type="Gene3D" id="3.90.550.10">
    <property type="entry name" value="Spore Coat Polysaccharide Biosynthesis Protein SpsA, Chain A"/>
    <property type="match status" value="1"/>
</dbReference>
<dbReference type="RefSeq" id="WP_149891575.1">
    <property type="nucleotide sequence ID" value="NZ_JBHUFA010000001.1"/>
</dbReference>
<gene>
    <name evidence="1" type="ORF">ACFSC7_03620</name>
</gene>
<proteinExistence type="predicted"/>
<protein>
    <submittedName>
        <fullName evidence="1">Cytidylyltransferase domain-containing protein</fullName>
    </submittedName>
</protein>
<evidence type="ECO:0000313" key="2">
    <source>
        <dbReference type="Proteomes" id="UP001597327"/>
    </source>
</evidence>
<accession>A0ABW4JR62</accession>
<reference evidence="2" key="1">
    <citation type="journal article" date="2019" name="Int. J. Syst. Evol. Microbiol.">
        <title>The Global Catalogue of Microorganisms (GCM) 10K type strain sequencing project: providing services to taxonomists for standard genome sequencing and annotation.</title>
        <authorList>
            <consortium name="The Broad Institute Genomics Platform"/>
            <consortium name="The Broad Institute Genome Sequencing Center for Infectious Disease"/>
            <person name="Wu L."/>
            <person name="Ma J."/>
        </authorList>
    </citation>
    <scope>NUCLEOTIDE SEQUENCE [LARGE SCALE GENOMIC DNA]</scope>
    <source>
        <strain evidence="2">JCM 3369</strain>
    </source>
</reference>
<dbReference type="EMBL" id="JBHUFA010000001">
    <property type="protein sequence ID" value="MFD1694590.1"/>
    <property type="molecule type" value="Genomic_DNA"/>
</dbReference>
<name>A0ABW4JR62_9HYPH</name>
<keyword evidence="2" id="KW-1185">Reference proteome</keyword>
<dbReference type="InterPro" id="IPR003329">
    <property type="entry name" value="Cytidylyl_trans"/>
</dbReference>
<comment type="caution">
    <text evidence="1">The sequence shown here is derived from an EMBL/GenBank/DDBJ whole genome shotgun (WGS) entry which is preliminary data.</text>
</comment>
<dbReference type="SUPFAM" id="SSF53448">
    <property type="entry name" value="Nucleotide-diphospho-sugar transferases"/>
    <property type="match status" value="1"/>
</dbReference>
<dbReference type="InterPro" id="IPR029044">
    <property type="entry name" value="Nucleotide-diphossugar_trans"/>
</dbReference>
<dbReference type="Proteomes" id="UP001597327">
    <property type="component" value="Unassembled WGS sequence"/>
</dbReference>
<dbReference type="Pfam" id="PF02348">
    <property type="entry name" value="CTP_transf_3"/>
    <property type="match status" value="1"/>
</dbReference>
<keyword evidence="1" id="KW-0808">Transferase</keyword>
<organism evidence="1 2">
    <name type="scientific">Roseibium aestuarii</name>
    <dbReference type="NCBI Taxonomy" id="2600299"/>
    <lineage>
        <taxon>Bacteria</taxon>
        <taxon>Pseudomonadati</taxon>
        <taxon>Pseudomonadota</taxon>
        <taxon>Alphaproteobacteria</taxon>
        <taxon>Hyphomicrobiales</taxon>
        <taxon>Stappiaceae</taxon>
        <taxon>Roseibium</taxon>
    </lineage>
</organism>